<gene>
    <name evidence="3" type="ORF">ACFSKV_17125</name>
</gene>
<dbReference type="Gene3D" id="3.40.50.2000">
    <property type="entry name" value="Glycogen Phosphorylase B"/>
    <property type="match status" value="2"/>
</dbReference>
<reference evidence="4" key="1">
    <citation type="journal article" date="2019" name="Int. J. Syst. Evol. Microbiol.">
        <title>The Global Catalogue of Microorganisms (GCM) 10K type strain sequencing project: providing services to taxonomists for standard genome sequencing and annotation.</title>
        <authorList>
            <consortium name="The Broad Institute Genomics Platform"/>
            <consortium name="The Broad Institute Genome Sequencing Center for Infectious Disease"/>
            <person name="Wu L."/>
            <person name="Ma J."/>
        </authorList>
    </citation>
    <scope>NUCLEOTIDE SEQUENCE [LARGE SCALE GENOMIC DNA]</scope>
    <source>
        <strain evidence="4">KCTC 19812</strain>
    </source>
</reference>
<evidence type="ECO:0000259" key="1">
    <source>
        <dbReference type="Pfam" id="PF00534"/>
    </source>
</evidence>
<keyword evidence="3" id="KW-0328">Glycosyltransferase</keyword>
<dbReference type="RefSeq" id="WP_380805515.1">
    <property type="nucleotide sequence ID" value="NZ_JBHUIV010000025.1"/>
</dbReference>
<name>A0ABW5BCQ3_9BACT</name>
<evidence type="ECO:0000313" key="3">
    <source>
        <dbReference type="EMBL" id="MFD2203304.1"/>
    </source>
</evidence>
<feature type="domain" description="Glycosyltransferase subfamily 4-like N-terminal" evidence="2">
    <location>
        <begin position="13"/>
        <end position="167"/>
    </location>
</feature>
<accession>A0ABW5BCQ3</accession>
<dbReference type="EMBL" id="JBHUIV010000025">
    <property type="protein sequence ID" value="MFD2203304.1"/>
    <property type="molecule type" value="Genomic_DNA"/>
</dbReference>
<dbReference type="GO" id="GO:0016757">
    <property type="term" value="F:glycosyltransferase activity"/>
    <property type="evidence" value="ECO:0007669"/>
    <property type="project" value="UniProtKB-KW"/>
</dbReference>
<dbReference type="SUPFAM" id="SSF53756">
    <property type="entry name" value="UDP-Glycosyltransferase/glycogen phosphorylase"/>
    <property type="match status" value="1"/>
</dbReference>
<sequence length="368" mass="42622">MRIVQVIYSLTQGGAERFVVDLSNELAKEDEVYLLTFRKDSEENNGFYKSEIADKVRYINLPLKKGFRFADVLTINKLILEINPDVIHAHSNAIYYFLLKSIFSNQTKVFHTIHNDAFFDGRKKIPSLIRKYFYKFKKVIPITISDKSNESFRQFYKMEVSSLIYNGRMRPSKTNLFNNVQHEIESIKKTSDDLVFIHISRFNETQKNHLLLLKVFNKLCQNYDNLVLIIIGRDYDKQEADKLLHIKNPQTFFLGNKVNVADYLYCSNAFCLTSNFEGLPISLLEALACGVVPICTPVGGIVDVVTDGKTGYLSEEINEESYYIAMEKFVKNPNKIQKKDLIELFETSFSIESCAKNHRQLYEEILNS</sequence>
<keyword evidence="3" id="KW-0808">Transferase</keyword>
<dbReference type="EC" id="2.4.-.-" evidence="3"/>
<dbReference type="PANTHER" id="PTHR12526">
    <property type="entry name" value="GLYCOSYLTRANSFERASE"/>
    <property type="match status" value="1"/>
</dbReference>
<feature type="domain" description="Glycosyl transferase family 1" evidence="1">
    <location>
        <begin position="183"/>
        <end position="335"/>
    </location>
</feature>
<keyword evidence="4" id="KW-1185">Reference proteome</keyword>
<dbReference type="InterPro" id="IPR028098">
    <property type="entry name" value="Glyco_trans_4-like_N"/>
</dbReference>
<evidence type="ECO:0000259" key="2">
    <source>
        <dbReference type="Pfam" id="PF13439"/>
    </source>
</evidence>
<dbReference type="InterPro" id="IPR001296">
    <property type="entry name" value="Glyco_trans_1"/>
</dbReference>
<comment type="caution">
    <text evidence="3">The sequence shown here is derived from an EMBL/GenBank/DDBJ whole genome shotgun (WGS) entry which is preliminary data.</text>
</comment>
<dbReference type="Proteomes" id="UP001597414">
    <property type="component" value="Unassembled WGS sequence"/>
</dbReference>
<organism evidence="3 4">
    <name type="scientific">Shivajiella indica</name>
    <dbReference type="NCBI Taxonomy" id="872115"/>
    <lineage>
        <taxon>Bacteria</taxon>
        <taxon>Pseudomonadati</taxon>
        <taxon>Bacteroidota</taxon>
        <taxon>Cytophagia</taxon>
        <taxon>Cytophagales</taxon>
        <taxon>Cyclobacteriaceae</taxon>
        <taxon>Shivajiella</taxon>
    </lineage>
</organism>
<proteinExistence type="predicted"/>
<dbReference type="PANTHER" id="PTHR12526:SF630">
    <property type="entry name" value="GLYCOSYLTRANSFERASE"/>
    <property type="match status" value="1"/>
</dbReference>
<dbReference type="Pfam" id="PF00534">
    <property type="entry name" value="Glycos_transf_1"/>
    <property type="match status" value="1"/>
</dbReference>
<dbReference type="Pfam" id="PF13439">
    <property type="entry name" value="Glyco_transf_4"/>
    <property type="match status" value="1"/>
</dbReference>
<protein>
    <submittedName>
        <fullName evidence="3">Glycosyltransferase</fullName>
        <ecNumber evidence="3">2.4.-.-</ecNumber>
    </submittedName>
</protein>
<evidence type="ECO:0000313" key="4">
    <source>
        <dbReference type="Proteomes" id="UP001597414"/>
    </source>
</evidence>